<feature type="transmembrane region" description="Helical" evidence="2">
    <location>
        <begin position="217"/>
        <end position="234"/>
    </location>
</feature>
<keyword evidence="2" id="KW-0472">Membrane</keyword>
<evidence type="ECO:0000256" key="1">
    <source>
        <dbReference type="SAM" id="MobiDB-lite"/>
    </source>
</evidence>
<evidence type="ECO:0008006" key="5">
    <source>
        <dbReference type="Google" id="ProtNLM"/>
    </source>
</evidence>
<feature type="transmembrane region" description="Helical" evidence="2">
    <location>
        <begin position="81"/>
        <end position="101"/>
    </location>
</feature>
<reference evidence="4" key="1">
    <citation type="journal article" date="2019" name="Int. J. Syst. Evol. Microbiol.">
        <title>The Global Catalogue of Microorganisms (GCM) 10K type strain sequencing project: providing services to taxonomists for standard genome sequencing and annotation.</title>
        <authorList>
            <consortium name="The Broad Institute Genomics Platform"/>
            <consortium name="The Broad Institute Genome Sequencing Center for Infectious Disease"/>
            <person name="Wu L."/>
            <person name="Ma J."/>
        </authorList>
    </citation>
    <scope>NUCLEOTIDE SEQUENCE [LARGE SCALE GENOMIC DNA]</scope>
    <source>
        <strain evidence="4">JCM 16013</strain>
    </source>
</reference>
<name>A0ABP5DST6_9ACTN</name>
<dbReference type="EMBL" id="BAAAQM010000036">
    <property type="protein sequence ID" value="GAA1985698.1"/>
    <property type="molecule type" value="Genomic_DNA"/>
</dbReference>
<gene>
    <name evidence="3" type="ORF">GCM10009838_55090</name>
</gene>
<feature type="transmembrane region" description="Helical" evidence="2">
    <location>
        <begin position="386"/>
        <end position="406"/>
    </location>
</feature>
<feature type="transmembrane region" description="Helical" evidence="2">
    <location>
        <begin position="286"/>
        <end position="309"/>
    </location>
</feature>
<feature type="transmembrane region" description="Helical" evidence="2">
    <location>
        <begin position="191"/>
        <end position="211"/>
    </location>
</feature>
<protein>
    <recommendedName>
        <fullName evidence="5">Integral membrane protein</fullName>
    </recommendedName>
</protein>
<evidence type="ECO:0000313" key="4">
    <source>
        <dbReference type="Proteomes" id="UP001499854"/>
    </source>
</evidence>
<sequence length="541" mass="60090">MSRGARNAASKRSERRALADAHRHLDDVEKWFVKRGLPHFIENYKATEDVFKRALPVFVVLVLFQMGLELTSTSVTWADRAVGAGIGLGAVLVIFLVANLIRQPYAWYRLPQVIGIPEIALLVVLGPTVGKLSHASWKAVMADGIANVLVLGLAYALVSYAMLPVVLWALRHSVRELGNLVNLASKALPMLALFGTFLFLNVDMWHIASSFEKRSQLWWTTLFFGLIIFGFLMVRLPSEVKMLSGEYTREAVMAAASDTPLARHLDELDEELPQLMTNRRQRINMLFVLAFTQIIQILLLAVVVFLYFVTLGKLAVNNGQVADWLRTPECKAELADHHKETVMAACHFTDEQAESWLKIIEPGKLFGFPARIPLGGEHELIFSEPLLRTAILLTTFSAFFFAVSAVTDEAYRKDFFESITGKLTKCLTIRCGYVHLYEKATSQALADHGFAGDPRAVYEDHRRTVQVPVLVIETETTTEPLNVFTPAGSVPAQPVPVPALNDQAVPAQPSGKDALPPMPAPPGLHDPTTDDPFKRWPQQSS</sequence>
<accession>A0ABP5DST6</accession>
<keyword evidence="2" id="KW-1133">Transmembrane helix</keyword>
<evidence type="ECO:0000256" key="2">
    <source>
        <dbReference type="SAM" id="Phobius"/>
    </source>
</evidence>
<keyword evidence="2" id="KW-0812">Transmembrane</keyword>
<keyword evidence="4" id="KW-1185">Reference proteome</keyword>
<comment type="caution">
    <text evidence="3">The sequence shown here is derived from an EMBL/GenBank/DDBJ whole genome shotgun (WGS) entry which is preliminary data.</text>
</comment>
<proteinExistence type="predicted"/>
<feature type="transmembrane region" description="Helical" evidence="2">
    <location>
        <begin position="54"/>
        <end position="75"/>
    </location>
</feature>
<organism evidence="3 4">
    <name type="scientific">Catenulispora subtropica</name>
    <dbReference type="NCBI Taxonomy" id="450798"/>
    <lineage>
        <taxon>Bacteria</taxon>
        <taxon>Bacillati</taxon>
        <taxon>Actinomycetota</taxon>
        <taxon>Actinomycetes</taxon>
        <taxon>Catenulisporales</taxon>
        <taxon>Catenulisporaceae</taxon>
        <taxon>Catenulispora</taxon>
    </lineage>
</organism>
<feature type="region of interest" description="Disordered" evidence="1">
    <location>
        <begin position="494"/>
        <end position="541"/>
    </location>
</feature>
<dbReference type="Proteomes" id="UP001499854">
    <property type="component" value="Unassembled WGS sequence"/>
</dbReference>
<evidence type="ECO:0000313" key="3">
    <source>
        <dbReference type="EMBL" id="GAA1985698.1"/>
    </source>
</evidence>
<feature type="transmembrane region" description="Helical" evidence="2">
    <location>
        <begin position="113"/>
        <end position="133"/>
    </location>
</feature>
<feature type="transmembrane region" description="Helical" evidence="2">
    <location>
        <begin position="145"/>
        <end position="170"/>
    </location>
</feature>
<dbReference type="RefSeq" id="WP_344660029.1">
    <property type="nucleotide sequence ID" value="NZ_BAAAQM010000036.1"/>
</dbReference>